<keyword evidence="3" id="KW-0378">Hydrolase</keyword>
<sequence>MAVHLPVLHFNDVYRVRQKVKGIEKALGADQFAAKINAIRETWGEKDQQCQRSVPSQPFVWDEHAQRDRKGLCVFSGDLYNPSVESSITRGAHMVPVINAMQVDVACLGNHDWDFGYPHLQTLMSQNNFPWLFSNVVDASWREDHSEQTPKMDPRDQQIQDTLPYFIMTVQGIKIACIGLVEEEWLDTVPGFPDQFEYRSMVDVAMHLSKELREGEEKVELIIAVTHCRMPNDVDIANALGAVRDTDPSSHGVDLILGGHDHIYYVGRGVHEYQGADYSMDMPGAEKDKNTFLIKSGTDFHDLSELEIVLSEPQDAVRRRTISSIKVQRHEVLPSDPSLPQLEEMLDHLMSRMSKSIGQPVAYSLTEWDARARSVRMDESPLGDFIADIILISMERSLRMQRAVHAPLDKEERAADCCLICGGSLRGDSVFGPGEITLANLLEIMPFEDPIIVKELTGQDIWDALENGFSAYPKQEGRFPQVAGLRVVWDSSKEPNKRVVSVDLLQQPFDGEIGTSSDSLRMKFRDQYVFVPGDENEDDDVVTVHRAAAKVKEPLQLDKKYRVVTRSYLCAGNDGYTALTRGKYIIDHEAGELMSTIVRKFLLGATYIWRWKQLRAQASAENDTSFASDTTGTPDVSFDTTAGSLREQVQRKVHLSSKTDTAVQRAVDLTHMPAHGAPPMKRRSSLQPPIVVDNSPVAIRDALFVAGHEHHSSYDSASRAYSYDRKNLNDNVSVDTKAVEQQARQGADNLAVVLAMADGRLVDSARAS</sequence>
<dbReference type="GO" id="GO:0000166">
    <property type="term" value="F:nucleotide binding"/>
    <property type="evidence" value="ECO:0007669"/>
    <property type="project" value="UniProtKB-KW"/>
</dbReference>
<comment type="similarity">
    <text evidence="1 3">Belongs to the 5'-nucleotidase family.</text>
</comment>
<evidence type="ECO:0008006" key="8">
    <source>
        <dbReference type="Google" id="ProtNLM"/>
    </source>
</evidence>
<gene>
    <name evidence="6" type="ORF">MJAP1_003182</name>
</gene>
<dbReference type="Gene3D" id="3.90.780.10">
    <property type="entry name" value="5'-Nucleotidase, C-terminal domain"/>
    <property type="match status" value="1"/>
</dbReference>
<evidence type="ECO:0000313" key="6">
    <source>
        <dbReference type="EMBL" id="WFD40196.1"/>
    </source>
</evidence>
<dbReference type="InterPro" id="IPR006179">
    <property type="entry name" value="5_nucleotidase/apyrase"/>
</dbReference>
<organism evidence="6 7">
    <name type="scientific">Malassezia japonica</name>
    <dbReference type="NCBI Taxonomy" id="223818"/>
    <lineage>
        <taxon>Eukaryota</taxon>
        <taxon>Fungi</taxon>
        <taxon>Dikarya</taxon>
        <taxon>Basidiomycota</taxon>
        <taxon>Ustilaginomycotina</taxon>
        <taxon>Malasseziomycetes</taxon>
        <taxon>Malasseziales</taxon>
        <taxon>Malasseziaceae</taxon>
        <taxon>Malassezia</taxon>
    </lineage>
</organism>
<accession>A0AAF0F5M0</accession>
<protein>
    <recommendedName>
        <fullName evidence="8">5'-nucleotidase</fullName>
    </recommendedName>
</protein>
<dbReference type="GO" id="GO:0009166">
    <property type="term" value="P:nucleotide catabolic process"/>
    <property type="evidence" value="ECO:0007669"/>
    <property type="project" value="InterPro"/>
</dbReference>
<dbReference type="InterPro" id="IPR004843">
    <property type="entry name" value="Calcineurin-like_PHP"/>
</dbReference>
<dbReference type="Pfam" id="PF00149">
    <property type="entry name" value="Metallophos"/>
    <property type="match status" value="1"/>
</dbReference>
<dbReference type="InterPro" id="IPR029052">
    <property type="entry name" value="Metallo-depent_PP-like"/>
</dbReference>
<keyword evidence="2" id="KW-0732">Signal</keyword>
<feature type="domain" description="5'-Nucleotidase C-terminal" evidence="5">
    <location>
        <begin position="369"/>
        <end position="504"/>
    </location>
</feature>
<keyword evidence="7" id="KW-1185">Reference proteome</keyword>
<dbReference type="AlphaFoldDB" id="A0AAF0F5M0"/>
<evidence type="ECO:0000256" key="1">
    <source>
        <dbReference type="ARBA" id="ARBA00006654"/>
    </source>
</evidence>
<dbReference type="Proteomes" id="UP001217754">
    <property type="component" value="Chromosome 6"/>
</dbReference>
<dbReference type="PANTHER" id="PTHR11575:SF48">
    <property type="entry name" value="5'-NUCLEOTIDASE"/>
    <property type="match status" value="1"/>
</dbReference>
<dbReference type="RefSeq" id="XP_060123093.1">
    <property type="nucleotide sequence ID" value="XM_060267110.1"/>
</dbReference>
<name>A0AAF0F5M0_9BASI</name>
<keyword evidence="3" id="KW-0547">Nucleotide-binding</keyword>
<reference evidence="6" key="1">
    <citation type="submission" date="2023-03" db="EMBL/GenBank/DDBJ databases">
        <title>Mating type loci evolution in Malassezia.</title>
        <authorList>
            <person name="Coelho M.A."/>
        </authorList>
    </citation>
    <scope>NUCLEOTIDE SEQUENCE</scope>
    <source>
        <strain evidence="6">CBS 9431</strain>
    </source>
</reference>
<dbReference type="GO" id="GO:0016787">
    <property type="term" value="F:hydrolase activity"/>
    <property type="evidence" value="ECO:0007669"/>
    <property type="project" value="UniProtKB-KW"/>
</dbReference>
<dbReference type="Pfam" id="PF02872">
    <property type="entry name" value="5_nucleotid_C"/>
    <property type="match status" value="1"/>
</dbReference>
<dbReference type="PRINTS" id="PR01607">
    <property type="entry name" value="APYRASEFAMLY"/>
</dbReference>
<dbReference type="InterPro" id="IPR036907">
    <property type="entry name" value="5'-Nucleotdase_C_sf"/>
</dbReference>
<dbReference type="SUPFAM" id="SSF55816">
    <property type="entry name" value="5'-nucleotidase (syn. UDP-sugar hydrolase), C-terminal domain"/>
    <property type="match status" value="1"/>
</dbReference>
<evidence type="ECO:0000259" key="4">
    <source>
        <dbReference type="Pfam" id="PF00149"/>
    </source>
</evidence>
<dbReference type="InterPro" id="IPR008334">
    <property type="entry name" value="5'-Nucleotdase_C"/>
</dbReference>
<proteinExistence type="inferred from homology"/>
<dbReference type="Gene3D" id="3.60.21.10">
    <property type="match status" value="1"/>
</dbReference>
<dbReference type="SUPFAM" id="SSF56300">
    <property type="entry name" value="Metallo-dependent phosphatases"/>
    <property type="match status" value="1"/>
</dbReference>
<dbReference type="PANTHER" id="PTHR11575">
    <property type="entry name" value="5'-NUCLEOTIDASE-RELATED"/>
    <property type="match status" value="1"/>
</dbReference>
<dbReference type="EMBL" id="CP119963">
    <property type="protein sequence ID" value="WFD40196.1"/>
    <property type="molecule type" value="Genomic_DNA"/>
</dbReference>
<evidence type="ECO:0000256" key="2">
    <source>
        <dbReference type="ARBA" id="ARBA00022729"/>
    </source>
</evidence>
<evidence type="ECO:0000259" key="5">
    <source>
        <dbReference type="Pfam" id="PF02872"/>
    </source>
</evidence>
<dbReference type="GeneID" id="85226833"/>
<feature type="domain" description="Calcineurin-like phosphoesterase" evidence="4">
    <location>
        <begin position="6"/>
        <end position="264"/>
    </location>
</feature>
<evidence type="ECO:0000256" key="3">
    <source>
        <dbReference type="RuleBase" id="RU362119"/>
    </source>
</evidence>
<evidence type="ECO:0000313" key="7">
    <source>
        <dbReference type="Proteomes" id="UP001217754"/>
    </source>
</evidence>